<accession>A0ACC0N5G8</accession>
<comment type="caution">
    <text evidence="1">The sequence shown here is derived from an EMBL/GenBank/DDBJ whole genome shotgun (WGS) entry which is preliminary data.</text>
</comment>
<sequence>MATEISPEQCVHMFFVTVSAIPMVLSGYFVLKNVLFLGQKPDCTDPHSGWDLALGLFLFTLFLVGTLSLAWRVTALQIACMALLVLTLALIGGVSWNVLFGGNEPKDSKKIEEYYRLETYPSWAQKFLLKDDNWRAFQNCIIERKVCDDVDKEGLFQDPNRDAWGEASRGRPESAYSGPLQGGCCVPPIYCGFQQKNQTWVIPESGLYSDDANCVMWSSENGKLCYNCNTCKASYIHNFAFKWNMRADDQMYAVFVWIFCFGLTYAIEKENSQRRNRTVQSTA</sequence>
<organism evidence="1 2">
    <name type="scientific">Rhododendron molle</name>
    <name type="common">Chinese azalea</name>
    <name type="synonym">Azalea mollis</name>
    <dbReference type="NCBI Taxonomy" id="49168"/>
    <lineage>
        <taxon>Eukaryota</taxon>
        <taxon>Viridiplantae</taxon>
        <taxon>Streptophyta</taxon>
        <taxon>Embryophyta</taxon>
        <taxon>Tracheophyta</taxon>
        <taxon>Spermatophyta</taxon>
        <taxon>Magnoliopsida</taxon>
        <taxon>eudicotyledons</taxon>
        <taxon>Gunneridae</taxon>
        <taxon>Pentapetalae</taxon>
        <taxon>asterids</taxon>
        <taxon>Ericales</taxon>
        <taxon>Ericaceae</taxon>
        <taxon>Ericoideae</taxon>
        <taxon>Rhodoreae</taxon>
        <taxon>Rhododendron</taxon>
    </lineage>
</organism>
<keyword evidence="2" id="KW-1185">Reference proteome</keyword>
<dbReference type="Proteomes" id="UP001062846">
    <property type="component" value="Chromosome 7"/>
</dbReference>
<evidence type="ECO:0000313" key="1">
    <source>
        <dbReference type="EMBL" id="KAI8547763.1"/>
    </source>
</evidence>
<protein>
    <submittedName>
        <fullName evidence="1">Uncharacterized protein</fullName>
    </submittedName>
</protein>
<gene>
    <name evidence="1" type="ORF">RHMOL_Rhmol07G0220700</name>
</gene>
<dbReference type="EMBL" id="CM046394">
    <property type="protein sequence ID" value="KAI8547763.1"/>
    <property type="molecule type" value="Genomic_DNA"/>
</dbReference>
<name>A0ACC0N5G8_RHOML</name>
<reference evidence="1" key="1">
    <citation type="submission" date="2022-02" db="EMBL/GenBank/DDBJ databases">
        <title>Plant Genome Project.</title>
        <authorList>
            <person name="Zhang R.-G."/>
        </authorList>
    </citation>
    <scope>NUCLEOTIDE SEQUENCE</scope>
    <source>
        <strain evidence="1">AT1</strain>
    </source>
</reference>
<evidence type="ECO:0000313" key="2">
    <source>
        <dbReference type="Proteomes" id="UP001062846"/>
    </source>
</evidence>
<proteinExistence type="predicted"/>